<feature type="transmembrane region" description="Helical" evidence="1">
    <location>
        <begin position="15"/>
        <end position="37"/>
    </location>
</feature>
<evidence type="ECO:0000313" key="2">
    <source>
        <dbReference type="EMBL" id="CAK8987259.1"/>
    </source>
</evidence>
<accession>A0ABP0HDN3</accession>
<dbReference type="Proteomes" id="UP001642464">
    <property type="component" value="Unassembled WGS sequence"/>
</dbReference>
<organism evidence="2 3">
    <name type="scientific">Durusdinium trenchii</name>
    <dbReference type="NCBI Taxonomy" id="1381693"/>
    <lineage>
        <taxon>Eukaryota</taxon>
        <taxon>Sar</taxon>
        <taxon>Alveolata</taxon>
        <taxon>Dinophyceae</taxon>
        <taxon>Suessiales</taxon>
        <taxon>Symbiodiniaceae</taxon>
        <taxon>Durusdinium</taxon>
    </lineage>
</organism>
<dbReference type="EMBL" id="CAXAMM010000403">
    <property type="protein sequence ID" value="CAK8987259.1"/>
    <property type="molecule type" value="Genomic_DNA"/>
</dbReference>
<evidence type="ECO:0000313" key="3">
    <source>
        <dbReference type="Proteomes" id="UP001642464"/>
    </source>
</evidence>
<protein>
    <submittedName>
        <fullName evidence="2">UbiA prenyltransferase domain-containing protein 1</fullName>
    </submittedName>
</protein>
<keyword evidence="1" id="KW-0812">Transmembrane</keyword>
<sequence>MVIPAVKPLPYEFAVSLHLVHIIFGLFGALFVLVSGFDTAGRTALTKGTSMMLVFMGTITWTWWINRQGVLYWDLDVWRNVESAVEWDFFFPNLAWGCLVSWV</sequence>
<evidence type="ECO:0000256" key="1">
    <source>
        <dbReference type="SAM" id="Phobius"/>
    </source>
</evidence>
<keyword evidence="1" id="KW-0472">Membrane</keyword>
<name>A0ABP0HDN3_9DINO</name>
<comment type="caution">
    <text evidence="2">The sequence shown here is derived from an EMBL/GenBank/DDBJ whole genome shotgun (WGS) entry which is preliminary data.</text>
</comment>
<keyword evidence="3" id="KW-1185">Reference proteome</keyword>
<keyword evidence="1" id="KW-1133">Transmembrane helix</keyword>
<proteinExistence type="predicted"/>
<reference evidence="2 3" key="1">
    <citation type="submission" date="2024-02" db="EMBL/GenBank/DDBJ databases">
        <authorList>
            <person name="Chen Y."/>
            <person name="Shah S."/>
            <person name="Dougan E. K."/>
            <person name="Thang M."/>
            <person name="Chan C."/>
        </authorList>
    </citation>
    <scope>NUCLEOTIDE SEQUENCE [LARGE SCALE GENOMIC DNA]</scope>
</reference>
<gene>
    <name evidence="2" type="ORF">SCF082_LOCUS897</name>
</gene>
<feature type="transmembrane region" description="Helical" evidence="1">
    <location>
        <begin position="44"/>
        <end position="65"/>
    </location>
</feature>